<dbReference type="EMBL" id="JACNJN010000149">
    <property type="protein sequence ID" value="MBC8336252.1"/>
    <property type="molecule type" value="Genomic_DNA"/>
</dbReference>
<comment type="caution">
    <text evidence="1">The sequence shown here is derived from an EMBL/GenBank/DDBJ whole genome shotgun (WGS) entry which is preliminary data.</text>
</comment>
<organism evidence="1 2">
    <name type="scientific">Candidatus Desulfolinea nitratireducens</name>
    <dbReference type="NCBI Taxonomy" id="2841698"/>
    <lineage>
        <taxon>Bacteria</taxon>
        <taxon>Bacillati</taxon>
        <taxon>Chloroflexota</taxon>
        <taxon>Anaerolineae</taxon>
        <taxon>Anaerolineales</taxon>
        <taxon>Anaerolineales incertae sedis</taxon>
        <taxon>Candidatus Desulfolinea</taxon>
    </lineage>
</organism>
<sequence length="171" mass="19573">MYKLKPDEKLTPVMVYTDAAVFNGSVVTKKIARVNTWLRTEGAPTFLRLLNAQMIRPDNPDRIIKFDEQFIPVPSIIGFHVGQGIENEVDYDEHEENRMMEHVKVVLGSFLVEGKIRISTQTDLNSSIEQYRIAWSSIYHATISNFYLSKLNIQTELMLVRHEGVSFGIIG</sequence>
<evidence type="ECO:0000313" key="2">
    <source>
        <dbReference type="Proteomes" id="UP000614469"/>
    </source>
</evidence>
<reference evidence="1 2" key="1">
    <citation type="submission" date="2020-08" db="EMBL/GenBank/DDBJ databases">
        <title>Bridging the membrane lipid divide: bacteria of the FCB group superphylum have the potential to synthesize archaeal ether lipids.</title>
        <authorList>
            <person name="Villanueva L."/>
            <person name="Von Meijenfeldt F.A.B."/>
            <person name="Westbye A.B."/>
            <person name="Yadav S."/>
            <person name="Hopmans E.C."/>
            <person name="Dutilh B.E."/>
            <person name="Sinninghe Damste J.S."/>
        </authorList>
    </citation>
    <scope>NUCLEOTIDE SEQUENCE [LARGE SCALE GENOMIC DNA]</scope>
    <source>
        <strain evidence="1">NIOZ-UU36</strain>
    </source>
</reference>
<dbReference type="Proteomes" id="UP000614469">
    <property type="component" value="Unassembled WGS sequence"/>
</dbReference>
<accession>A0A8J6TK49</accession>
<gene>
    <name evidence="1" type="ORF">H8E29_13380</name>
</gene>
<evidence type="ECO:0000313" key="1">
    <source>
        <dbReference type="EMBL" id="MBC8336252.1"/>
    </source>
</evidence>
<name>A0A8J6TK49_9CHLR</name>
<protein>
    <submittedName>
        <fullName evidence="1">Uncharacterized protein</fullName>
    </submittedName>
</protein>
<proteinExistence type="predicted"/>
<dbReference type="AlphaFoldDB" id="A0A8J6TK49"/>